<dbReference type="InterPro" id="IPR016032">
    <property type="entry name" value="Sig_transdc_resp-reg_C-effctor"/>
</dbReference>
<keyword evidence="2" id="KW-0805">Transcription regulation</keyword>
<evidence type="ECO:0000259" key="6">
    <source>
        <dbReference type="SMART" id="SM01043"/>
    </source>
</evidence>
<dbReference type="SMART" id="SM01043">
    <property type="entry name" value="BTAD"/>
    <property type="match status" value="1"/>
</dbReference>
<keyword evidence="8" id="KW-1185">Reference proteome</keyword>
<dbReference type="SUPFAM" id="SSF48452">
    <property type="entry name" value="TPR-like"/>
    <property type="match status" value="1"/>
</dbReference>
<dbReference type="GO" id="GO:0006355">
    <property type="term" value="P:regulation of DNA-templated transcription"/>
    <property type="evidence" value="ECO:0007669"/>
    <property type="project" value="InterPro"/>
</dbReference>
<evidence type="ECO:0000256" key="4">
    <source>
        <dbReference type="ARBA" id="ARBA00023163"/>
    </source>
</evidence>
<evidence type="ECO:0008006" key="9">
    <source>
        <dbReference type="Google" id="ProtNLM"/>
    </source>
</evidence>
<dbReference type="SUPFAM" id="SSF46894">
    <property type="entry name" value="C-terminal effector domain of the bipartite response regulators"/>
    <property type="match status" value="1"/>
</dbReference>
<dbReference type="PANTHER" id="PTHR35807">
    <property type="entry name" value="TRANSCRIPTIONAL REGULATOR REDD-RELATED"/>
    <property type="match status" value="1"/>
</dbReference>
<evidence type="ECO:0000256" key="1">
    <source>
        <dbReference type="ARBA" id="ARBA00005820"/>
    </source>
</evidence>
<dbReference type="InterPro" id="IPR036388">
    <property type="entry name" value="WH-like_DNA-bd_sf"/>
</dbReference>
<dbReference type="Proteomes" id="UP000295124">
    <property type="component" value="Unassembled WGS sequence"/>
</dbReference>
<feature type="domain" description="OmpR/PhoB-type" evidence="5">
    <location>
        <begin position="18"/>
        <end position="90"/>
    </location>
</feature>
<protein>
    <recommendedName>
        <fullName evidence="9">AfsR/SARP family transcriptional regulator</fullName>
    </recommendedName>
</protein>
<gene>
    <name evidence="7" type="ORF">E1263_27670</name>
</gene>
<evidence type="ECO:0000256" key="2">
    <source>
        <dbReference type="ARBA" id="ARBA00023015"/>
    </source>
</evidence>
<comment type="caution">
    <text evidence="7">The sequence shown here is derived from an EMBL/GenBank/DDBJ whole genome shotgun (WGS) entry which is preliminary data.</text>
</comment>
<dbReference type="InterPro" id="IPR011990">
    <property type="entry name" value="TPR-like_helical_dom_sf"/>
</dbReference>
<dbReference type="Gene3D" id="1.25.40.10">
    <property type="entry name" value="Tetratricopeptide repeat domain"/>
    <property type="match status" value="1"/>
</dbReference>
<dbReference type="Gene3D" id="1.10.10.10">
    <property type="entry name" value="Winged helix-like DNA-binding domain superfamily/Winged helix DNA-binding domain"/>
    <property type="match status" value="1"/>
</dbReference>
<dbReference type="InterPro" id="IPR001867">
    <property type="entry name" value="OmpR/PhoB-type_DNA-bd"/>
</dbReference>
<organism evidence="7 8">
    <name type="scientific">Kribbella antibiotica</name>
    <dbReference type="NCBI Taxonomy" id="190195"/>
    <lineage>
        <taxon>Bacteria</taxon>
        <taxon>Bacillati</taxon>
        <taxon>Actinomycetota</taxon>
        <taxon>Actinomycetes</taxon>
        <taxon>Propionibacteriales</taxon>
        <taxon>Kribbellaceae</taxon>
        <taxon>Kribbella</taxon>
    </lineage>
</organism>
<dbReference type="OrthoDB" id="4054020at2"/>
<evidence type="ECO:0000313" key="7">
    <source>
        <dbReference type="EMBL" id="TDD53744.1"/>
    </source>
</evidence>
<dbReference type="PANTHER" id="PTHR35807:SF1">
    <property type="entry name" value="TRANSCRIPTIONAL REGULATOR REDD"/>
    <property type="match status" value="1"/>
</dbReference>
<accession>A0A4R4Z933</accession>
<dbReference type="AlphaFoldDB" id="A0A4R4Z933"/>
<dbReference type="InterPro" id="IPR051677">
    <property type="entry name" value="AfsR-DnrI-RedD_regulator"/>
</dbReference>
<dbReference type="CDD" id="cd15831">
    <property type="entry name" value="BTAD"/>
    <property type="match status" value="1"/>
</dbReference>
<dbReference type="InterPro" id="IPR005158">
    <property type="entry name" value="BTAD"/>
</dbReference>
<dbReference type="SMART" id="SM00862">
    <property type="entry name" value="Trans_reg_C"/>
    <property type="match status" value="1"/>
</dbReference>
<dbReference type="RefSeq" id="WP_132172523.1">
    <property type="nucleotide sequence ID" value="NZ_SMKX01000098.1"/>
</dbReference>
<keyword evidence="3" id="KW-0238">DNA-binding</keyword>
<comment type="similarity">
    <text evidence="1">Belongs to the AfsR/DnrI/RedD regulatory family.</text>
</comment>
<dbReference type="GO" id="GO:0000160">
    <property type="term" value="P:phosphorelay signal transduction system"/>
    <property type="evidence" value="ECO:0007669"/>
    <property type="project" value="InterPro"/>
</dbReference>
<reference evidence="7 8" key="1">
    <citation type="submission" date="2019-03" db="EMBL/GenBank/DDBJ databases">
        <title>Draft genome sequences of novel Actinobacteria.</title>
        <authorList>
            <person name="Sahin N."/>
            <person name="Ay H."/>
            <person name="Saygin H."/>
        </authorList>
    </citation>
    <scope>NUCLEOTIDE SEQUENCE [LARGE SCALE GENOMIC DNA]</scope>
    <source>
        <strain evidence="7 8">JCM 13523</strain>
    </source>
</reference>
<dbReference type="EMBL" id="SMKX01000098">
    <property type="protein sequence ID" value="TDD53744.1"/>
    <property type="molecule type" value="Genomic_DNA"/>
</dbReference>
<dbReference type="Pfam" id="PF03704">
    <property type="entry name" value="BTAD"/>
    <property type="match status" value="1"/>
</dbReference>
<sequence length="244" mass="27734">MRRVQFAVLGPMTIVAEGRPIRLETPKLRVLLASLLVRANKTTSFSYLGRRLWVDQPPCNPRPAIHTYVTRLRRIIGGNQIHTCPGGYLIEVGPDQLDLLHFEQLVREADTSTELCQRAKLLRSATNLWRDEPFADIDSSVLHNEDVTPLVERCLLTEERRIDADLELGRHAELVPDLRVLVARYPLREKLWTQLATALFRSGRRADALATYREVDHILATEVGINPGPELRDLHQAMLTNDAL</sequence>
<evidence type="ECO:0000313" key="8">
    <source>
        <dbReference type="Proteomes" id="UP000295124"/>
    </source>
</evidence>
<name>A0A4R4Z933_9ACTN</name>
<keyword evidence="4" id="KW-0804">Transcription</keyword>
<feature type="domain" description="Bacterial transcriptional activator" evidence="6">
    <location>
        <begin position="97"/>
        <end position="239"/>
    </location>
</feature>
<dbReference type="GO" id="GO:0003677">
    <property type="term" value="F:DNA binding"/>
    <property type="evidence" value="ECO:0007669"/>
    <property type="project" value="UniProtKB-KW"/>
</dbReference>
<evidence type="ECO:0000259" key="5">
    <source>
        <dbReference type="SMART" id="SM00862"/>
    </source>
</evidence>
<proteinExistence type="inferred from homology"/>
<evidence type="ECO:0000256" key="3">
    <source>
        <dbReference type="ARBA" id="ARBA00023125"/>
    </source>
</evidence>